<gene>
    <name evidence="3" type="ORF">VHEMI01806</name>
</gene>
<reference evidence="3 4" key="1">
    <citation type="journal article" date="2015" name="Genome Announc.">
        <title>Draft Genome Sequence and Gene Annotation of the Entomopathogenic Fungus Verticillium hemipterigenum.</title>
        <authorList>
            <person name="Horn F."/>
            <person name="Habel A."/>
            <person name="Scharf D.H."/>
            <person name="Dworschak J."/>
            <person name="Brakhage A.A."/>
            <person name="Guthke R."/>
            <person name="Hertweck C."/>
            <person name="Linde J."/>
        </authorList>
    </citation>
    <scope>NUCLEOTIDE SEQUENCE [LARGE SCALE GENOMIC DNA]</scope>
</reference>
<dbReference type="InterPro" id="IPR056625">
    <property type="entry name" value="SH3_CYT4"/>
</dbReference>
<dbReference type="InterPro" id="IPR057912">
    <property type="entry name" value="OB_CYT4_C"/>
</dbReference>
<dbReference type="SUPFAM" id="SSF50249">
    <property type="entry name" value="Nucleic acid-binding proteins"/>
    <property type="match status" value="1"/>
</dbReference>
<feature type="compositionally biased region" description="Polar residues" evidence="1">
    <location>
        <begin position="42"/>
        <end position="59"/>
    </location>
</feature>
<dbReference type="Pfam" id="PF25522">
    <property type="entry name" value="OB_cyt-4"/>
    <property type="match status" value="1"/>
</dbReference>
<dbReference type="InterPro" id="IPR050180">
    <property type="entry name" value="RNR_Ribonuclease"/>
</dbReference>
<accession>A0A0A1T6F3</accession>
<dbReference type="GO" id="GO:0000175">
    <property type="term" value="F:3'-5'-RNA exonuclease activity"/>
    <property type="evidence" value="ECO:0007669"/>
    <property type="project" value="TreeGrafter"/>
</dbReference>
<evidence type="ECO:0000313" key="3">
    <source>
        <dbReference type="EMBL" id="CEJ81690.1"/>
    </source>
</evidence>
<evidence type="ECO:0000256" key="1">
    <source>
        <dbReference type="SAM" id="MobiDB-lite"/>
    </source>
</evidence>
<evidence type="ECO:0000259" key="2">
    <source>
        <dbReference type="SMART" id="SM00955"/>
    </source>
</evidence>
<sequence length="1034" mass="115511">MMLRISHRQVWQGNCRIPQWHQHNRTLCQTLPTNPLVISKSTKTSQKRNNSTQGQSQQRPPAVFNGVPFSGGQGIQPAESIGNVELDSPIREKLREWVTENQAHPPNSPLPPDMVLHGTISNSFTRSQSTGSAEMDNLKSVDGAIVETQDHEMIPPGSVGTAYQQPGDLVELRQPGSRVPMLGIYLGHIGERNHFYAINGKWASSMGFSSMFTVSGFATSGELQPVLAKIPQDGTPGDFDKLREENGGPSREDARDLINKMMTFRSRAEKVYQSNMERLDGARVLLADPSQITYMNLYDMAKTLLPSSVKADGKVPAYILYAVHGAIQRCENTFYPLSPSSAMHLKTHLFEVLPLSVTTMMERIAVLVRDYVVRNIAKNANPSSNAARRKVALDNFAEEAKRALALSEKQRKPTPYGIVEPSNSVEIERFNWSPASKEIIGFLEWWAGYGLFNASSRFHAYGAVILRSLKTYKNVPLDQATAWTFLQETNVITPWENPSRYKIRLPHTKIVRGKGLARLEPEFMEESVRPDIAEGARINYGATTVFCIDGPSTVVIDDGVSLERTTKEDEFWIHIHVADPTSKIKPKSELATYLELIPESIYLPGHYQAMLPAGLRDKSVPLVDQFSLKDDAPALTFSAKVNMSGEVLEHTVEPSKLGNIVYLDPDEVATFCSEPRREVEEGRVLEVGTPPAAEVYHNRAIHKSTELDTKDQDDLKTLYRLTTALKTKRLQDGAWPYYIPRPSVSVRLHKQSFQGDDANGPISIPQDPYIKVATETRSGSSLVTDTMVLAGQVAARWCAERNIAIPFRRDSKPGSSGQQVRDFAFGELYPLVEQGIQPSGGQINKLMRLTGRVEISTAPGPYFIQGVDMYTKCTSPLRRYGDMLAHWQIHAALAHEREHGSLVGVDKEISRKLLPFSNSDMREMLPMLEIRERMCRAIGRGSKDWILIALVRAWKFENNPPRNIVFTVDSRWRKGLSGKIDVFGLPAILDVNGLEGVALINDIQVNDQFEVELQDVNVHSSQIIVKAVKRLARE</sequence>
<dbReference type="PANTHER" id="PTHR23355:SF65">
    <property type="entry name" value="EXORIBONUCLEASE CYT-4, PUTATIVE (AFU_ORTHOLOGUE AFUA_7G01550)-RELATED"/>
    <property type="match status" value="1"/>
</dbReference>
<dbReference type="GO" id="GO:0006402">
    <property type="term" value="P:mRNA catabolic process"/>
    <property type="evidence" value="ECO:0007669"/>
    <property type="project" value="TreeGrafter"/>
</dbReference>
<dbReference type="SMART" id="SM00955">
    <property type="entry name" value="RNB"/>
    <property type="match status" value="1"/>
</dbReference>
<dbReference type="Pfam" id="PF23216">
    <property type="entry name" value="WHD_CYT4"/>
    <property type="match status" value="1"/>
</dbReference>
<feature type="region of interest" description="Disordered" evidence="1">
    <location>
        <begin position="42"/>
        <end position="85"/>
    </location>
</feature>
<feature type="domain" description="RNB" evidence="2">
    <location>
        <begin position="537"/>
        <end position="895"/>
    </location>
</feature>
<dbReference type="Pfam" id="PF23214">
    <property type="entry name" value="SH3_CYT4"/>
    <property type="match status" value="1"/>
</dbReference>
<dbReference type="GO" id="GO:0003723">
    <property type="term" value="F:RNA binding"/>
    <property type="evidence" value="ECO:0007669"/>
    <property type="project" value="InterPro"/>
</dbReference>
<dbReference type="HOGENOM" id="CLU_002512_0_0_1"/>
<dbReference type="GO" id="GO:0000932">
    <property type="term" value="C:P-body"/>
    <property type="evidence" value="ECO:0007669"/>
    <property type="project" value="TreeGrafter"/>
</dbReference>
<dbReference type="InterPro" id="IPR056624">
    <property type="entry name" value="WH_CYT4"/>
</dbReference>
<dbReference type="InterPro" id="IPR012340">
    <property type="entry name" value="NA-bd_OB-fold"/>
</dbReference>
<dbReference type="InterPro" id="IPR001900">
    <property type="entry name" value="RNase_II/R"/>
</dbReference>
<evidence type="ECO:0000313" key="4">
    <source>
        <dbReference type="Proteomes" id="UP000039046"/>
    </source>
</evidence>
<keyword evidence="4" id="KW-1185">Reference proteome</keyword>
<name>A0A0A1T6F3_9HYPO</name>
<dbReference type="Pfam" id="PF00773">
    <property type="entry name" value="RNB"/>
    <property type="match status" value="1"/>
</dbReference>
<protein>
    <recommendedName>
        <fullName evidence="2">RNB domain-containing protein</fullName>
    </recommendedName>
</protein>
<dbReference type="OrthoDB" id="2285229at2759"/>
<dbReference type="STRING" id="1531966.A0A0A1T6F3"/>
<dbReference type="PANTHER" id="PTHR23355">
    <property type="entry name" value="RIBONUCLEASE"/>
    <property type="match status" value="1"/>
</dbReference>
<organism evidence="3 4">
    <name type="scientific">[Torrubiella] hemipterigena</name>
    <dbReference type="NCBI Taxonomy" id="1531966"/>
    <lineage>
        <taxon>Eukaryota</taxon>
        <taxon>Fungi</taxon>
        <taxon>Dikarya</taxon>
        <taxon>Ascomycota</taxon>
        <taxon>Pezizomycotina</taxon>
        <taxon>Sordariomycetes</taxon>
        <taxon>Hypocreomycetidae</taxon>
        <taxon>Hypocreales</taxon>
        <taxon>Clavicipitaceae</taxon>
        <taxon>Clavicipitaceae incertae sedis</taxon>
        <taxon>'Torrubiella' clade</taxon>
    </lineage>
</organism>
<dbReference type="Proteomes" id="UP000039046">
    <property type="component" value="Unassembled WGS sequence"/>
</dbReference>
<dbReference type="EMBL" id="CDHN01000001">
    <property type="protein sequence ID" value="CEJ81690.1"/>
    <property type="molecule type" value="Genomic_DNA"/>
</dbReference>
<proteinExistence type="predicted"/>
<dbReference type="AlphaFoldDB" id="A0A0A1T6F3"/>